<evidence type="ECO:0000256" key="2">
    <source>
        <dbReference type="ARBA" id="ARBA00010992"/>
    </source>
</evidence>
<dbReference type="OrthoDB" id="6339427at2759"/>
<evidence type="ECO:0000256" key="7">
    <source>
        <dbReference type="RuleBase" id="RU003346"/>
    </source>
</evidence>
<feature type="transmembrane region" description="Helical" evidence="8">
    <location>
        <begin position="437"/>
        <end position="458"/>
    </location>
</feature>
<dbReference type="EMBL" id="JAPMSZ010000010">
    <property type="protein sequence ID" value="KAJ5086234.1"/>
    <property type="molecule type" value="Genomic_DNA"/>
</dbReference>
<dbReference type="AlphaFoldDB" id="A0A9W9JY53"/>
<comment type="subcellular location">
    <subcellularLocation>
        <location evidence="1">Membrane</location>
        <topology evidence="1">Multi-pass membrane protein</topology>
    </subcellularLocation>
</comment>
<comment type="similarity">
    <text evidence="2 7">Belongs to the major facilitator superfamily. Sugar transporter (TC 2.A.1.1) family.</text>
</comment>
<keyword evidence="3 7" id="KW-0813">Transport</keyword>
<dbReference type="PANTHER" id="PTHR48022:SF26">
    <property type="entry name" value="MAJOR FACILITATOR SUPERFAMILY (MFS) PROFILE DOMAIN-CONTAINING PROTEIN-RELATED"/>
    <property type="match status" value="1"/>
</dbReference>
<feature type="domain" description="Major facilitator superfamily (MFS) profile" evidence="9">
    <location>
        <begin position="19"/>
        <end position="462"/>
    </location>
</feature>
<dbReference type="GO" id="GO:0016020">
    <property type="term" value="C:membrane"/>
    <property type="evidence" value="ECO:0007669"/>
    <property type="project" value="UniProtKB-SubCell"/>
</dbReference>
<keyword evidence="4 8" id="KW-0812">Transmembrane</keyword>
<dbReference type="PANTHER" id="PTHR48022">
    <property type="entry name" value="PLASTIDIC GLUCOSE TRANSPORTER 4"/>
    <property type="match status" value="1"/>
</dbReference>
<keyword evidence="5 8" id="KW-1133">Transmembrane helix</keyword>
<evidence type="ECO:0000313" key="10">
    <source>
        <dbReference type="EMBL" id="KAJ5086234.1"/>
    </source>
</evidence>
<dbReference type="InterPro" id="IPR005828">
    <property type="entry name" value="MFS_sugar_transport-like"/>
</dbReference>
<evidence type="ECO:0000259" key="9">
    <source>
        <dbReference type="PROSITE" id="PS50850"/>
    </source>
</evidence>
<reference evidence="10" key="2">
    <citation type="journal article" date="2023" name="IMA Fungus">
        <title>Comparative genomic study of the Penicillium genus elucidates a diverse pangenome and 15 lateral gene transfer events.</title>
        <authorList>
            <person name="Petersen C."/>
            <person name="Sorensen T."/>
            <person name="Nielsen M.R."/>
            <person name="Sondergaard T.E."/>
            <person name="Sorensen J.L."/>
            <person name="Fitzpatrick D.A."/>
            <person name="Frisvad J.C."/>
            <person name="Nielsen K.L."/>
        </authorList>
    </citation>
    <scope>NUCLEOTIDE SEQUENCE</scope>
    <source>
        <strain evidence="10">IBT 34128</strain>
    </source>
</reference>
<feature type="transmembrane region" description="Helical" evidence="8">
    <location>
        <begin position="58"/>
        <end position="78"/>
    </location>
</feature>
<dbReference type="Proteomes" id="UP001141434">
    <property type="component" value="Unassembled WGS sequence"/>
</dbReference>
<gene>
    <name evidence="10" type="ORF">NUU61_007541</name>
</gene>
<dbReference type="InterPro" id="IPR050360">
    <property type="entry name" value="MFS_Sugar_Transporters"/>
</dbReference>
<dbReference type="SUPFAM" id="SSF103473">
    <property type="entry name" value="MFS general substrate transporter"/>
    <property type="match status" value="1"/>
</dbReference>
<keyword evidence="11" id="KW-1185">Reference proteome</keyword>
<dbReference type="RefSeq" id="XP_056508359.1">
    <property type="nucleotide sequence ID" value="XM_056658066.1"/>
</dbReference>
<name>A0A9W9JY53_9EURO</name>
<dbReference type="Gene3D" id="1.20.1250.20">
    <property type="entry name" value="MFS general substrate transporter like domains"/>
    <property type="match status" value="1"/>
</dbReference>
<feature type="transmembrane region" description="Helical" evidence="8">
    <location>
        <begin position="369"/>
        <end position="385"/>
    </location>
</feature>
<feature type="transmembrane region" description="Helical" evidence="8">
    <location>
        <begin position="12"/>
        <end position="32"/>
    </location>
</feature>
<evidence type="ECO:0000256" key="6">
    <source>
        <dbReference type="ARBA" id="ARBA00023136"/>
    </source>
</evidence>
<dbReference type="InterPro" id="IPR003663">
    <property type="entry name" value="Sugar/inositol_transpt"/>
</dbReference>
<dbReference type="InterPro" id="IPR036259">
    <property type="entry name" value="MFS_trans_sf"/>
</dbReference>
<feature type="transmembrane region" description="Helical" evidence="8">
    <location>
        <begin position="178"/>
        <end position="199"/>
    </location>
</feature>
<dbReference type="GeneID" id="81397235"/>
<dbReference type="PROSITE" id="PS00217">
    <property type="entry name" value="SUGAR_TRANSPORT_2"/>
    <property type="match status" value="1"/>
</dbReference>
<proteinExistence type="inferred from homology"/>
<dbReference type="GO" id="GO:0005351">
    <property type="term" value="F:carbohydrate:proton symporter activity"/>
    <property type="evidence" value="ECO:0007669"/>
    <property type="project" value="TreeGrafter"/>
</dbReference>
<evidence type="ECO:0000313" key="11">
    <source>
        <dbReference type="Proteomes" id="UP001141434"/>
    </source>
</evidence>
<dbReference type="PRINTS" id="PR00171">
    <property type="entry name" value="SUGRTRNSPORT"/>
</dbReference>
<feature type="transmembrane region" description="Helical" evidence="8">
    <location>
        <begin position="310"/>
        <end position="332"/>
    </location>
</feature>
<evidence type="ECO:0000256" key="4">
    <source>
        <dbReference type="ARBA" id="ARBA00022692"/>
    </source>
</evidence>
<dbReference type="InterPro" id="IPR020846">
    <property type="entry name" value="MFS_dom"/>
</dbReference>
<dbReference type="Pfam" id="PF00083">
    <property type="entry name" value="Sugar_tr"/>
    <property type="match status" value="1"/>
</dbReference>
<feature type="transmembrane region" description="Helical" evidence="8">
    <location>
        <begin position="147"/>
        <end position="166"/>
    </location>
</feature>
<dbReference type="InterPro" id="IPR005829">
    <property type="entry name" value="Sugar_transporter_CS"/>
</dbReference>
<sequence>MAGLRLSSYLTGTWLITLITIANACSMAWFGYDQGVFSGVLISADFKKHFPETSDSNISGITSSCFSLGAFFGAIVAFTLGDKMGRKKTVALGLLCNTIGAILQVVSWELPQMIVGRIVNGFGMGLTSSTCPVYQAECSSPRARGKLVVVGSLSNTAAFCLANWMNYGLYFQGEALQWRFPLGFQLIFPVVVAAALLVIPESPRWLLLKDRHEEALQVLAQLEGKGSGIDDHEVTAQYLCIQSALEVERKDRAPTMDVLLCRDKTQNLRRLLLSCGTQFMQQFSGVNALGYYLPTLLQDSVGLPEQESRLLTAVNGTIYLFAAFCCLAIIDQFGRRKLMLYGSMTMGACYLIAAICLKTGESDSSQKRLMGRVTTAMFFLYYFFYGTSFAKVPWVYNSEINSLGWRTRGAAAATATNWIGGFIVTQFTSVGVTNLHWRFYLIFAIIGWAFFPIVFLLYPETSRRTLEDMDEMFIQNPSVFVCGKPEMTQRERPETFAVAERRRIVENTELGREVMKGAAAVHHERVGGSA</sequence>
<dbReference type="FunFam" id="1.20.1250.20:FF:000090">
    <property type="entry name" value="MFS sugar transporter, putative"/>
    <property type="match status" value="1"/>
</dbReference>
<comment type="caution">
    <text evidence="10">The sequence shown here is derived from an EMBL/GenBank/DDBJ whole genome shotgun (WGS) entry which is preliminary data.</text>
</comment>
<evidence type="ECO:0000256" key="5">
    <source>
        <dbReference type="ARBA" id="ARBA00022989"/>
    </source>
</evidence>
<feature type="transmembrane region" description="Helical" evidence="8">
    <location>
        <begin position="338"/>
        <end position="357"/>
    </location>
</feature>
<keyword evidence="6 8" id="KW-0472">Membrane</keyword>
<evidence type="ECO:0000256" key="8">
    <source>
        <dbReference type="SAM" id="Phobius"/>
    </source>
</evidence>
<dbReference type="PROSITE" id="PS50850">
    <property type="entry name" value="MFS"/>
    <property type="match status" value="1"/>
</dbReference>
<evidence type="ECO:0000256" key="3">
    <source>
        <dbReference type="ARBA" id="ARBA00022448"/>
    </source>
</evidence>
<dbReference type="NCBIfam" id="TIGR00879">
    <property type="entry name" value="SP"/>
    <property type="match status" value="1"/>
</dbReference>
<protein>
    <submittedName>
        <fullName evidence="10">Major facilitator superfamily domain general substrate transporter</fullName>
    </submittedName>
</protein>
<accession>A0A9W9JY53</accession>
<organism evidence="10 11">
    <name type="scientific">Penicillium alfredii</name>
    <dbReference type="NCBI Taxonomy" id="1506179"/>
    <lineage>
        <taxon>Eukaryota</taxon>
        <taxon>Fungi</taxon>
        <taxon>Dikarya</taxon>
        <taxon>Ascomycota</taxon>
        <taxon>Pezizomycotina</taxon>
        <taxon>Eurotiomycetes</taxon>
        <taxon>Eurotiomycetidae</taxon>
        <taxon>Eurotiales</taxon>
        <taxon>Aspergillaceae</taxon>
        <taxon>Penicillium</taxon>
    </lineage>
</organism>
<reference evidence="10" key="1">
    <citation type="submission" date="2022-11" db="EMBL/GenBank/DDBJ databases">
        <authorList>
            <person name="Petersen C."/>
        </authorList>
    </citation>
    <scope>NUCLEOTIDE SEQUENCE</scope>
    <source>
        <strain evidence="10">IBT 34128</strain>
    </source>
</reference>
<evidence type="ECO:0000256" key="1">
    <source>
        <dbReference type="ARBA" id="ARBA00004141"/>
    </source>
</evidence>